<protein>
    <submittedName>
        <fullName evidence="1">Uncharacterized protein</fullName>
    </submittedName>
</protein>
<gene>
    <name evidence="1" type="ORF">GCM10011332_17740</name>
</gene>
<reference evidence="1" key="1">
    <citation type="journal article" date="2014" name="Int. J. Syst. Evol. Microbiol.">
        <title>Complete genome sequence of Corynebacterium casei LMG S-19264T (=DSM 44701T), isolated from a smear-ripened cheese.</title>
        <authorList>
            <consortium name="US DOE Joint Genome Institute (JGI-PGF)"/>
            <person name="Walter F."/>
            <person name="Albersmeier A."/>
            <person name="Kalinowski J."/>
            <person name="Ruckert C."/>
        </authorList>
    </citation>
    <scope>NUCLEOTIDE SEQUENCE</scope>
    <source>
        <strain evidence="1">CGMCC 1.15254</strain>
    </source>
</reference>
<dbReference type="Proteomes" id="UP000632498">
    <property type="component" value="Unassembled WGS sequence"/>
</dbReference>
<evidence type="ECO:0000313" key="2">
    <source>
        <dbReference type="Proteomes" id="UP000632498"/>
    </source>
</evidence>
<keyword evidence="2" id="KW-1185">Reference proteome</keyword>
<proteinExistence type="predicted"/>
<dbReference type="RefSeq" id="WP_188663986.1">
    <property type="nucleotide sequence ID" value="NZ_BMHV01000011.1"/>
</dbReference>
<sequence>MKNALIIVAGFLALFISVSVFILYESGDVSQEEGFLYSAIGCTSLYKKLEEPEKVDRLLNLIHNFSEKQGITEIQPGYISRFIKLVEKKWEKENNVANKNCSGIYNMALNEKQPAQYNQVTQSVIAYLHELESKKH</sequence>
<reference evidence="1" key="2">
    <citation type="submission" date="2020-09" db="EMBL/GenBank/DDBJ databases">
        <authorList>
            <person name="Sun Q."/>
            <person name="Zhou Y."/>
        </authorList>
    </citation>
    <scope>NUCLEOTIDE SEQUENCE</scope>
    <source>
        <strain evidence="1">CGMCC 1.15254</strain>
    </source>
</reference>
<evidence type="ECO:0000313" key="1">
    <source>
        <dbReference type="EMBL" id="GGF64161.1"/>
    </source>
</evidence>
<name>A0A917FB60_9PROT</name>
<dbReference type="AlphaFoldDB" id="A0A917FB60"/>
<organism evidence="1 2">
    <name type="scientific">Terasakiella brassicae</name>
    <dbReference type="NCBI Taxonomy" id="1634917"/>
    <lineage>
        <taxon>Bacteria</taxon>
        <taxon>Pseudomonadati</taxon>
        <taxon>Pseudomonadota</taxon>
        <taxon>Alphaproteobacteria</taxon>
        <taxon>Rhodospirillales</taxon>
        <taxon>Terasakiellaceae</taxon>
        <taxon>Terasakiella</taxon>
    </lineage>
</organism>
<dbReference type="EMBL" id="BMHV01000011">
    <property type="protein sequence ID" value="GGF64161.1"/>
    <property type="molecule type" value="Genomic_DNA"/>
</dbReference>
<comment type="caution">
    <text evidence="1">The sequence shown here is derived from an EMBL/GenBank/DDBJ whole genome shotgun (WGS) entry which is preliminary data.</text>
</comment>
<accession>A0A917FB60</accession>